<protein>
    <submittedName>
        <fullName evidence="1">Uncharacterized protein</fullName>
    </submittedName>
</protein>
<reference evidence="1 2" key="1">
    <citation type="submission" date="2016-06" db="EMBL/GenBank/DDBJ databases">
        <authorList>
            <person name="Kjaerup R.B."/>
            <person name="Dalgaard T.S."/>
            <person name="Juul-Madsen H.R."/>
        </authorList>
    </citation>
    <scope>NUCLEOTIDE SEQUENCE [LARGE SCALE GENOMIC DNA]</scope>
    <source>
        <strain evidence="1 2">DSM 16361</strain>
    </source>
</reference>
<sequence>MALLGVHVLRNDRVVGHGHHVGRHVQLRNLFDHFHAAAKLRLHRHAWVVLLEAARQLREGLAQGSGGEDREGFGLRLGAACGQGHGAERKGGEGLIPTVGAHAESPCGEADHSQVFVAIAIRAMDATAMNVCCIS</sequence>
<dbReference type="EMBL" id="FLMQ01000056">
    <property type="protein sequence ID" value="SBP89427.1"/>
    <property type="molecule type" value="Genomic_DNA"/>
</dbReference>
<keyword evidence="2" id="KW-1185">Reference proteome</keyword>
<proteinExistence type="predicted"/>
<evidence type="ECO:0000313" key="1">
    <source>
        <dbReference type="EMBL" id="SBP89427.1"/>
    </source>
</evidence>
<evidence type="ECO:0000313" key="2">
    <source>
        <dbReference type="Proteomes" id="UP000214566"/>
    </source>
</evidence>
<organism evidence="1 2">
    <name type="scientific">Thiomonas delicata</name>
    <name type="common">Thiomonas cuprina</name>
    <dbReference type="NCBI Taxonomy" id="364030"/>
    <lineage>
        <taxon>Bacteria</taxon>
        <taxon>Pseudomonadati</taxon>
        <taxon>Pseudomonadota</taxon>
        <taxon>Betaproteobacteria</taxon>
        <taxon>Burkholderiales</taxon>
        <taxon>Thiomonas</taxon>
    </lineage>
</organism>
<gene>
    <name evidence="1" type="ORF">THIARS_71047</name>
</gene>
<accession>A0A238D808</accession>
<name>A0A238D808_THIDL</name>
<dbReference type="Proteomes" id="UP000214566">
    <property type="component" value="Unassembled WGS sequence"/>
</dbReference>
<dbReference type="AlphaFoldDB" id="A0A238D808"/>